<evidence type="ECO:0000313" key="2">
    <source>
        <dbReference type="EMBL" id="MBJ7537124.1"/>
    </source>
</evidence>
<proteinExistence type="predicted"/>
<dbReference type="RefSeq" id="WP_199467440.1">
    <property type="nucleotide sequence ID" value="NZ_JAEMNX010000003.1"/>
</dbReference>
<dbReference type="GO" id="GO:0003697">
    <property type="term" value="F:single-stranded DNA binding"/>
    <property type="evidence" value="ECO:0007669"/>
    <property type="project" value="InterPro"/>
</dbReference>
<organism evidence="2 3">
    <name type="scientific">Marinomonas transparens</name>
    <dbReference type="NCBI Taxonomy" id="2795388"/>
    <lineage>
        <taxon>Bacteria</taxon>
        <taxon>Pseudomonadati</taxon>
        <taxon>Pseudomonadota</taxon>
        <taxon>Gammaproteobacteria</taxon>
        <taxon>Oceanospirillales</taxon>
        <taxon>Oceanospirillaceae</taxon>
        <taxon>Marinomonas</taxon>
    </lineage>
</organism>
<name>A0A934JTP4_9GAMM</name>
<accession>A0A934JTP4</accession>
<protein>
    <submittedName>
        <fullName evidence="2">DUF1738 domain-containing protein</fullName>
    </submittedName>
</protein>
<dbReference type="EMBL" id="JAEMNX010000003">
    <property type="protein sequence ID" value="MBJ7537124.1"/>
    <property type="molecule type" value="Genomic_DNA"/>
</dbReference>
<dbReference type="InterPro" id="IPR013610">
    <property type="entry name" value="ArdC_N"/>
</dbReference>
<sequence length="153" mass="16741">MAQFGISSQKISASTSFESFESNASTGRTYSGINILLLWGAIIECGISGESGLTFRQALFLEGMYAWVSTAPPSSIPTASCRKRKSAMRGACQTNCCVRKRAVLQGAPIPSIETLWDFWGAPLGGWEGFPPDGRRIVIQRSQRFLWRQFPLAG</sequence>
<feature type="domain" description="N-terminal" evidence="1">
    <location>
        <begin position="18"/>
        <end position="62"/>
    </location>
</feature>
<keyword evidence="3" id="KW-1185">Reference proteome</keyword>
<evidence type="ECO:0000313" key="3">
    <source>
        <dbReference type="Proteomes" id="UP000628710"/>
    </source>
</evidence>
<dbReference type="Pfam" id="PF08401">
    <property type="entry name" value="ArdcN"/>
    <property type="match status" value="1"/>
</dbReference>
<reference evidence="2" key="1">
    <citation type="submission" date="2020-12" db="EMBL/GenBank/DDBJ databases">
        <title>Marinomonas arctica sp. nov., a psychrotolerant bacterium isolated from the Arctic.</title>
        <authorList>
            <person name="Zhang Y."/>
        </authorList>
    </citation>
    <scope>NUCLEOTIDE SEQUENCE</scope>
    <source>
        <strain evidence="2">C1424</strain>
    </source>
</reference>
<gene>
    <name evidence="2" type="ORF">I8J31_05460</name>
</gene>
<evidence type="ECO:0000259" key="1">
    <source>
        <dbReference type="Pfam" id="PF08401"/>
    </source>
</evidence>
<dbReference type="Proteomes" id="UP000628710">
    <property type="component" value="Unassembled WGS sequence"/>
</dbReference>
<comment type="caution">
    <text evidence="2">The sequence shown here is derived from an EMBL/GenBank/DDBJ whole genome shotgun (WGS) entry which is preliminary data.</text>
</comment>
<dbReference type="AlphaFoldDB" id="A0A934JTP4"/>